<dbReference type="GO" id="GO:0008184">
    <property type="term" value="F:glycogen phosphorylase activity"/>
    <property type="evidence" value="ECO:0007669"/>
    <property type="project" value="InterPro"/>
</dbReference>
<dbReference type="NCBIfam" id="TIGR02093">
    <property type="entry name" value="P_ylase"/>
    <property type="match status" value="1"/>
</dbReference>
<dbReference type="GO" id="GO:0005737">
    <property type="term" value="C:cytoplasm"/>
    <property type="evidence" value="ECO:0007669"/>
    <property type="project" value="TreeGrafter"/>
</dbReference>
<dbReference type="GO" id="GO:0030170">
    <property type="term" value="F:pyridoxal phosphate binding"/>
    <property type="evidence" value="ECO:0007669"/>
    <property type="project" value="InterPro"/>
</dbReference>
<evidence type="ECO:0000256" key="2">
    <source>
        <dbReference type="ARBA" id="ARBA00006047"/>
    </source>
</evidence>
<dbReference type="PANTHER" id="PTHR11468:SF11">
    <property type="entry name" value="ALPHA-1,4 GLUCAN PHOSPHORYLASE"/>
    <property type="match status" value="1"/>
</dbReference>
<gene>
    <name evidence="12" type="primary">pygma</name>
</gene>
<dbReference type="Gene3D" id="3.40.50.2000">
    <property type="entry name" value="Glycogen Phosphorylase B"/>
    <property type="match status" value="3"/>
</dbReference>
<evidence type="ECO:0000256" key="1">
    <source>
        <dbReference type="ARBA" id="ARBA00001933"/>
    </source>
</evidence>
<proteinExistence type="inferred from homology"/>
<evidence type="ECO:0000256" key="3">
    <source>
        <dbReference type="ARBA" id="ARBA00022533"/>
    </source>
</evidence>
<comment type="function">
    <text evidence="11">Allosteric enzyme that catalyzes the rate-limiting step in glycogen catabolism, the phosphorolytic cleavage of glycogen to produce glucose-1-phosphate, and plays a central role in maintaining cellular and organismal glucose homeostasis.</text>
</comment>
<keyword evidence="8 10" id="KW-0663">Pyridoxal phosphate</keyword>
<evidence type="ECO:0000313" key="12">
    <source>
        <dbReference type="Ensembl" id="ENSSGRP00000072006.1"/>
    </source>
</evidence>
<dbReference type="Ensembl" id="ENSSGRT00000076687.1">
    <property type="protein sequence ID" value="ENSSGRP00000072006.1"/>
    <property type="gene ID" value="ENSSGRG00000036109.1"/>
</dbReference>
<dbReference type="PANTHER" id="PTHR11468">
    <property type="entry name" value="GLYCOGEN PHOSPHORYLASE"/>
    <property type="match status" value="1"/>
</dbReference>
<keyword evidence="13" id="KW-1185">Reference proteome</keyword>
<dbReference type="AlphaFoldDB" id="A0A672Q6X0"/>
<evidence type="ECO:0000313" key="13">
    <source>
        <dbReference type="Proteomes" id="UP000472262"/>
    </source>
</evidence>
<keyword evidence="9 11" id="KW-0119">Carbohydrate metabolism</keyword>
<reference evidence="12" key="2">
    <citation type="submission" date="2025-09" db="UniProtKB">
        <authorList>
            <consortium name="Ensembl"/>
        </authorList>
    </citation>
    <scope>IDENTIFICATION</scope>
</reference>
<evidence type="ECO:0000256" key="10">
    <source>
        <dbReference type="PIRSR" id="PIRSR000460-1"/>
    </source>
</evidence>
<dbReference type="Pfam" id="PF00343">
    <property type="entry name" value="Phosphorylase"/>
    <property type="match status" value="2"/>
</dbReference>
<protein>
    <recommendedName>
        <fullName evidence="11">Alpha-1,4 glucan phosphorylase</fullName>
        <ecNumber evidence="11">2.4.1.1</ecNumber>
    </recommendedName>
</protein>
<evidence type="ECO:0000256" key="7">
    <source>
        <dbReference type="ARBA" id="ARBA00022679"/>
    </source>
</evidence>
<dbReference type="FunFam" id="3.40.50.2000:FF:000149">
    <property type="entry name" value="Glycogen phosphorylase, muscle form"/>
    <property type="match status" value="1"/>
</dbReference>
<dbReference type="EC" id="2.4.1.1" evidence="11"/>
<dbReference type="FunFam" id="3.40.50.2000:FF:000197">
    <property type="entry name" value="Alpha-1,4 glucan phosphorylase"/>
    <property type="match status" value="1"/>
</dbReference>
<evidence type="ECO:0000256" key="5">
    <source>
        <dbReference type="ARBA" id="ARBA00022600"/>
    </source>
</evidence>
<keyword evidence="5" id="KW-0321">Glycogen metabolism</keyword>
<dbReference type="InterPro" id="IPR035090">
    <property type="entry name" value="Pyridoxal_P_attach_site"/>
</dbReference>
<keyword evidence="6 11" id="KW-0328">Glycosyltransferase</keyword>
<dbReference type="GO" id="GO:0005980">
    <property type="term" value="P:glycogen catabolic process"/>
    <property type="evidence" value="ECO:0007669"/>
    <property type="project" value="TreeGrafter"/>
</dbReference>
<dbReference type="SUPFAM" id="SSF53756">
    <property type="entry name" value="UDP-Glycosyltransferase/glycogen phosphorylase"/>
    <property type="match status" value="1"/>
</dbReference>
<dbReference type="InterPro" id="IPR011833">
    <property type="entry name" value="Glycg_phsphrylas"/>
</dbReference>
<dbReference type="InterPro" id="IPR000811">
    <property type="entry name" value="Glyco_trans_35"/>
</dbReference>
<keyword evidence="7 11" id="KW-0808">Transferase</keyword>
<organism evidence="12 13">
    <name type="scientific">Sinocyclocheilus grahami</name>
    <name type="common">Dianchi golden-line fish</name>
    <name type="synonym">Barbus grahami</name>
    <dbReference type="NCBI Taxonomy" id="75366"/>
    <lineage>
        <taxon>Eukaryota</taxon>
        <taxon>Metazoa</taxon>
        <taxon>Chordata</taxon>
        <taxon>Craniata</taxon>
        <taxon>Vertebrata</taxon>
        <taxon>Euteleostomi</taxon>
        <taxon>Actinopterygii</taxon>
        <taxon>Neopterygii</taxon>
        <taxon>Teleostei</taxon>
        <taxon>Ostariophysi</taxon>
        <taxon>Cypriniformes</taxon>
        <taxon>Cyprinidae</taxon>
        <taxon>Cyprininae</taxon>
        <taxon>Sinocyclocheilus</taxon>
    </lineage>
</organism>
<dbReference type="CDD" id="cd04300">
    <property type="entry name" value="GT35_Glycogen_Phosphorylase"/>
    <property type="match status" value="1"/>
</dbReference>
<evidence type="ECO:0000256" key="9">
    <source>
        <dbReference type="ARBA" id="ARBA00023277"/>
    </source>
</evidence>
<feature type="modified residue" description="N6-(pyridoxal phosphate)lysine" evidence="10">
    <location>
        <position position="572"/>
    </location>
</feature>
<comment type="catalytic activity">
    <reaction evidence="11">
        <text>[(1-&gt;4)-alpha-D-glucosyl](n) + phosphate = [(1-&gt;4)-alpha-D-glucosyl](n-1) + alpha-D-glucose 1-phosphate</text>
        <dbReference type="Rhea" id="RHEA:41732"/>
        <dbReference type="Rhea" id="RHEA-COMP:9584"/>
        <dbReference type="Rhea" id="RHEA-COMP:9586"/>
        <dbReference type="ChEBI" id="CHEBI:15444"/>
        <dbReference type="ChEBI" id="CHEBI:43474"/>
        <dbReference type="ChEBI" id="CHEBI:58601"/>
        <dbReference type="EC" id="2.4.1.1"/>
    </reaction>
</comment>
<evidence type="ECO:0000256" key="11">
    <source>
        <dbReference type="RuleBase" id="RU000587"/>
    </source>
</evidence>
<keyword evidence="3" id="KW-0021">Allosteric enzyme</keyword>
<evidence type="ECO:0000256" key="6">
    <source>
        <dbReference type="ARBA" id="ARBA00022676"/>
    </source>
</evidence>
<sequence>MSKPLSDHDRKKQISVKGLAGVENVADLKKNYNRHLHFTLVKDRNVSTKRDYYFALAHTVRDHLVGRWIRTQQSYYEKDPKRVYYLSLEFYMGRTLQNTMVNLALENACDEAMYQLGLDMEELQEMEEDAGLGNGGLGRLAACFLDSMASLGLAAYGYGIRYEFGIFNQKISSGWQVEEADDWLRYGNPWEKARPEYMRPVHFYGRTEHHPDGVKWVDTQVVLALPYDTPVPGYRNNIVNTMRLWSAKAPCEFNLKDFNVGGYIQAVLDRNLAENISRVLYPNDNFFEGKELRLKQEYFVVAATLQDIIRRFKASKFGSRDIVAIQLNDTHPALAIPELMRVLIDEEKLPWDKAWDICIKTCAYTNHTVLPEALERWPIDLFQTLLPRHLEIIYEINRRHLERVSSLYPGDMDRLCRMSLIEEGGQKRVNMAHLCIVGSHAVNGVARIHSDILKATVYVFKHHVSQISFHAFTWYIEQTKFFLIFGREISNDYVLLNSSQAAPGYHTAKMIIRLITAIGEVVNNDPVVGDRLKVIFLENYKVTLAEKAIPAADLSEQISTAGTEASGTGNMKFMLNGALTIGTMDGANVEMAEEAGEDNFFIFGMRVEDVDAMDAKGYNASEYYNHMPELKQAIDQIAGGFFSPKQPDLFKDIVNMLMHHDRFKVFADYQDYIKCQEKVSALYKKPKEWTKKVILNIAGSGKFSSDRTISQYAREIWGVEPTLEKLAAPDDLK</sequence>
<reference evidence="12" key="1">
    <citation type="submission" date="2025-08" db="UniProtKB">
        <authorList>
            <consortium name="Ensembl"/>
        </authorList>
    </citation>
    <scope>IDENTIFICATION</scope>
</reference>
<evidence type="ECO:0000256" key="8">
    <source>
        <dbReference type="ARBA" id="ARBA00022898"/>
    </source>
</evidence>
<accession>A0A672Q6X0</accession>
<dbReference type="Proteomes" id="UP000472262">
    <property type="component" value="Unassembled WGS sequence"/>
</dbReference>
<comment type="cofactor">
    <cofactor evidence="1 11">
        <name>pyridoxal 5'-phosphate</name>
        <dbReference type="ChEBI" id="CHEBI:597326"/>
    </cofactor>
</comment>
<comment type="similarity">
    <text evidence="2 11">Belongs to the glycogen phosphorylase family.</text>
</comment>
<dbReference type="PROSITE" id="PS00102">
    <property type="entry name" value="PHOSPHORYLASE"/>
    <property type="match status" value="1"/>
</dbReference>
<name>A0A672Q6X0_SINGR</name>
<evidence type="ECO:0000256" key="4">
    <source>
        <dbReference type="ARBA" id="ARBA00022553"/>
    </source>
</evidence>
<dbReference type="PIRSF" id="PIRSF000460">
    <property type="entry name" value="Pprylas_GlgP"/>
    <property type="match status" value="1"/>
</dbReference>
<keyword evidence="4" id="KW-0597">Phosphoprotein</keyword>
<dbReference type="FunFam" id="3.40.50.2000:FF:000005">
    <property type="entry name" value="Alpha-1,4 glucan phosphorylase"/>
    <property type="match status" value="1"/>
</dbReference>